<sequence>MQTPSFIPVADHALLVQFGEDISDAVIARVQMLDKVINDDAPFGMRETVPAFINLLVEFDPLVTDHDEMEQALRARLDAEVALSRDGILHDVLVCYDEDLAPDLMAVAQATGLSPDAVINTHLSGAYQVGMYGFAPGYAYLSGVPETLQVPRKAAAVRDIPAGSVIIAGPQCLVTTLTMPTGWSILGRSPTEILRNDPERPFLFDVGDRVKFKRIDRAQYETLRKGGTT</sequence>
<keyword evidence="1" id="KW-0547">Nucleotide-binding</keyword>
<keyword evidence="5" id="KW-0418">Kinase</keyword>
<evidence type="ECO:0000313" key="6">
    <source>
        <dbReference type="Proteomes" id="UP000244911"/>
    </source>
</evidence>
<gene>
    <name evidence="5" type="primary">kipI</name>
    <name evidence="5" type="ORF">ALP8811_00780</name>
</gene>
<evidence type="ECO:0000313" key="5">
    <source>
        <dbReference type="EMBL" id="SPF75786.1"/>
    </source>
</evidence>
<keyword evidence="2" id="KW-0378">Hydrolase</keyword>
<reference evidence="5 6" key="1">
    <citation type="submission" date="2018-03" db="EMBL/GenBank/DDBJ databases">
        <authorList>
            <person name="Keele B.F."/>
        </authorList>
    </citation>
    <scope>NUCLEOTIDE SEQUENCE [LARGE SCALE GENOMIC DNA]</scope>
    <source>
        <strain evidence="5 6">CECT 8811</strain>
    </source>
</reference>
<dbReference type="OrthoDB" id="9778567at2"/>
<evidence type="ECO:0000259" key="4">
    <source>
        <dbReference type="SMART" id="SM00796"/>
    </source>
</evidence>
<keyword evidence="5" id="KW-0808">Transferase</keyword>
<name>A0A2R8AIB5_9RHOB</name>
<dbReference type="SMART" id="SM00796">
    <property type="entry name" value="AHS1"/>
    <property type="match status" value="1"/>
</dbReference>
<keyword evidence="3" id="KW-0067">ATP-binding</keyword>
<dbReference type="Proteomes" id="UP000244911">
    <property type="component" value="Unassembled WGS sequence"/>
</dbReference>
<feature type="domain" description="Carboxyltransferase" evidence="4">
    <location>
        <begin position="4"/>
        <end position="204"/>
    </location>
</feature>
<evidence type="ECO:0000256" key="1">
    <source>
        <dbReference type="ARBA" id="ARBA00022741"/>
    </source>
</evidence>
<dbReference type="PANTHER" id="PTHR34698:SF2">
    <property type="entry name" value="5-OXOPROLINASE SUBUNIT B"/>
    <property type="match status" value="1"/>
</dbReference>
<dbReference type="InterPro" id="IPR003833">
    <property type="entry name" value="CT_C_D"/>
</dbReference>
<dbReference type="GO" id="GO:0016787">
    <property type="term" value="F:hydrolase activity"/>
    <property type="evidence" value="ECO:0007669"/>
    <property type="project" value="UniProtKB-KW"/>
</dbReference>
<protein>
    <submittedName>
        <fullName evidence="5">Kinase A inhibitor</fullName>
    </submittedName>
</protein>
<evidence type="ECO:0000256" key="2">
    <source>
        <dbReference type="ARBA" id="ARBA00022801"/>
    </source>
</evidence>
<dbReference type="SUPFAM" id="SSF160467">
    <property type="entry name" value="PH0987 N-terminal domain-like"/>
    <property type="match status" value="1"/>
</dbReference>
<organism evidence="5 6">
    <name type="scientific">Aliiroseovarius pelagivivens</name>
    <dbReference type="NCBI Taxonomy" id="1639690"/>
    <lineage>
        <taxon>Bacteria</taxon>
        <taxon>Pseudomonadati</taxon>
        <taxon>Pseudomonadota</taxon>
        <taxon>Alphaproteobacteria</taxon>
        <taxon>Rhodobacterales</taxon>
        <taxon>Paracoccaceae</taxon>
        <taxon>Aliiroseovarius</taxon>
    </lineage>
</organism>
<dbReference type="SUPFAM" id="SSF50891">
    <property type="entry name" value="Cyclophilin-like"/>
    <property type="match status" value="1"/>
</dbReference>
<dbReference type="EMBL" id="OMOI01000001">
    <property type="protein sequence ID" value="SPF75786.1"/>
    <property type="molecule type" value="Genomic_DNA"/>
</dbReference>
<evidence type="ECO:0000256" key="3">
    <source>
        <dbReference type="ARBA" id="ARBA00022840"/>
    </source>
</evidence>
<proteinExistence type="predicted"/>
<dbReference type="PANTHER" id="PTHR34698">
    <property type="entry name" value="5-OXOPROLINASE SUBUNIT B"/>
    <property type="match status" value="1"/>
</dbReference>
<dbReference type="GO" id="GO:0016301">
    <property type="term" value="F:kinase activity"/>
    <property type="evidence" value="ECO:0007669"/>
    <property type="project" value="UniProtKB-KW"/>
</dbReference>
<dbReference type="Gene3D" id="2.40.100.10">
    <property type="entry name" value="Cyclophilin-like"/>
    <property type="match status" value="1"/>
</dbReference>
<dbReference type="InterPro" id="IPR029000">
    <property type="entry name" value="Cyclophilin-like_dom_sf"/>
</dbReference>
<dbReference type="GO" id="GO:0005524">
    <property type="term" value="F:ATP binding"/>
    <property type="evidence" value="ECO:0007669"/>
    <property type="project" value="UniProtKB-KW"/>
</dbReference>
<accession>A0A2R8AIB5</accession>
<dbReference type="Pfam" id="PF02682">
    <property type="entry name" value="CT_C_D"/>
    <property type="match status" value="1"/>
</dbReference>
<dbReference type="RefSeq" id="WP_108855859.1">
    <property type="nucleotide sequence ID" value="NZ_OMOI01000001.1"/>
</dbReference>
<dbReference type="AlphaFoldDB" id="A0A2R8AIB5"/>
<dbReference type="InterPro" id="IPR010016">
    <property type="entry name" value="PxpB"/>
</dbReference>
<dbReference type="Gene3D" id="3.30.1360.40">
    <property type="match status" value="1"/>
</dbReference>
<keyword evidence="6" id="KW-1185">Reference proteome</keyword>